<reference evidence="9" key="1">
    <citation type="submission" date="2022-09" db="EMBL/GenBank/DDBJ databases">
        <title>Genome analysis and characterization of larvicidal activity of Brevibacillus strains.</title>
        <authorList>
            <person name="Patrusheva E.V."/>
            <person name="Izotova A.O."/>
            <person name="Toshchakov S.V."/>
            <person name="Sineoky S.P."/>
        </authorList>
    </citation>
    <scope>NUCLEOTIDE SEQUENCE</scope>
    <source>
        <strain evidence="9">VKPM_B-13247</strain>
    </source>
</reference>
<dbReference type="Proteomes" id="UP001077662">
    <property type="component" value="Unassembled WGS sequence"/>
</dbReference>
<dbReference type="InterPro" id="IPR017850">
    <property type="entry name" value="Alkaline_phosphatase_core_sf"/>
</dbReference>
<evidence type="ECO:0000256" key="2">
    <source>
        <dbReference type="ARBA" id="ARBA00022490"/>
    </source>
</evidence>
<dbReference type="InterPro" id="IPR024052">
    <property type="entry name" value="Phosphopentomutase_DeoB_cap_sf"/>
</dbReference>
<protein>
    <recommendedName>
        <fullName evidence="6 7">Phosphopentomutase</fullName>
        <ecNumber evidence="6 7">5.4.2.7</ecNumber>
    </recommendedName>
    <alternativeName>
        <fullName evidence="6">Phosphodeoxyribomutase</fullName>
    </alternativeName>
</protein>
<dbReference type="Pfam" id="PF01676">
    <property type="entry name" value="Metalloenzyme"/>
    <property type="match status" value="1"/>
</dbReference>
<feature type="binding site" evidence="6">
    <location>
        <position position="13"/>
    </location>
    <ligand>
        <name>Mn(2+)</name>
        <dbReference type="ChEBI" id="CHEBI:29035"/>
        <label>1</label>
    </ligand>
</feature>
<feature type="domain" description="Metalloenzyme" evidence="8">
    <location>
        <begin position="6"/>
        <end position="379"/>
    </location>
</feature>
<keyword evidence="5 6" id="KW-0413">Isomerase</keyword>
<name>A0AAP3GDX8_BRELA</name>
<evidence type="ECO:0000256" key="1">
    <source>
        <dbReference type="ARBA" id="ARBA00010373"/>
    </source>
</evidence>
<comment type="pathway">
    <text evidence="6">Carbohydrate degradation; 2-deoxy-D-ribose 1-phosphate degradation; D-glyceraldehyde 3-phosphate and acetaldehyde from 2-deoxy-alpha-D-ribose 1-phosphate: step 1/2.</text>
</comment>
<feature type="binding site" evidence="6">
    <location>
        <position position="339"/>
    </location>
    <ligand>
        <name>Mn(2+)</name>
        <dbReference type="ChEBI" id="CHEBI:29035"/>
        <label>2</label>
    </ligand>
</feature>
<dbReference type="InterPro" id="IPR006124">
    <property type="entry name" value="Metalloenzyme"/>
</dbReference>
<dbReference type="PIRSF" id="PIRSF001491">
    <property type="entry name" value="Ppentomutase"/>
    <property type="match status" value="1"/>
</dbReference>
<dbReference type="GO" id="GO:0043094">
    <property type="term" value="P:metabolic compound salvage"/>
    <property type="evidence" value="ECO:0007669"/>
    <property type="project" value="UniProtKB-UniRule"/>
</dbReference>
<dbReference type="Gene3D" id="3.30.70.1250">
    <property type="entry name" value="Phosphopentomutase"/>
    <property type="match status" value="1"/>
</dbReference>
<dbReference type="RefSeq" id="WP_258434390.1">
    <property type="nucleotide sequence ID" value="NZ_JANSGW010000030.1"/>
</dbReference>
<dbReference type="Gene3D" id="3.40.720.10">
    <property type="entry name" value="Alkaline Phosphatase, subunit A"/>
    <property type="match status" value="1"/>
</dbReference>
<comment type="similarity">
    <text evidence="1 6">Belongs to the phosphopentomutase family.</text>
</comment>
<feature type="binding site" evidence="6">
    <location>
        <position position="286"/>
    </location>
    <ligand>
        <name>Mn(2+)</name>
        <dbReference type="ChEBI" id="CHEBI:29035"/>
        <label>2</label>
    </ligand>
</feature>
<comment type="catalytic activity">
    <reaction evidence="6">
        <text>2-deoxy-alpha-D-ribose 1-phosphate = 2-deoxy-D-ribose 5-phosphate</text>
        <dbReference type="Rhea" id="RHEA:27658"/>
        <dbReference type="ChEBI" id="CHEBI:57259"/>
        <dbReference type="ChEBI" id="CHEBI:62877"/>
        <dbReference type="EC" id="5.4.2.7"/>
    </reaction>
</comment>
<dbReference type="GO" id="GO:0000287">
    <property type="term" value="F:magnesium ion binding"/>
    <property type="evidence" value="ECO:0007669"/>
    <property type="project" value="UniProtKB-UniRule"/>
</dbReference>
<feature type="binding site" evidence="6">
    <location>
        <position position="291"/>
    </location>
    <ligand>
        <name>Mn(2+)</name>
        <dbReference type="ChEBI" id="CHEBI:29035"/>
        <label>2</label>
    </ligand>
</feature>
<comment type="function">
    <text evidence="6">Isomerase that catalyzes the conversion of deoxy-ribose 1-phosphate (dRib-1-P) and ribose 1-phosphate (Rib-1-P) to deoxy-ribose 5-phosphate (dRib-5-P) and ribose 5-phosphate (Rib-5-P), respectively.</text>
</comment>
<evidence type="ECO:0000259" key="8">
    <source>
        <dbReference type="Pfam" id="PF01676"/>
    </source>
</evidence>
<evidence type="ECO:0000256" key="4">
    <source>
        <dbReference type="ARBA" id="ARBA00023211"/>
    </source>
</evidence>
<dbReference type="EMBL" id="JAPTNE010000030">
    <property type="protein sequence ID" value="MCZ0809099.1"/>
    <property type="molecule type" value="Genomic_DNA"/>
</dbReference>
<dbReference type="GO" id="GO:0006018">
    <property type="term" value="P:2-deoxyribose 1-phosphate catabolic process"/>
    <property type="evidence" value="ECO:0007669"/>
    <property type="project" value="UniProtKB-UniRule"/>
</dbReference>
<comment type="catalytic activity">
    <reaction evidence="6">
        <text>alpha-D-ribose 1-phosphate = D-ribose 5-phosphate</text>
        <dbReference type="Rhea" id="RHEA:18793"/>
        <dbReference type="ChEBI" id="CHEBI:57720"/>
        <dbReference type="ChEBI" id="CHEBI:78346"/>
        <dbReference type="EC" id="5.4.2.7"/>
    </reaction>
</comment>
<comment type="cofactor">
    <cofactor evidence="6">
        <name>Mn(2+)</name>
        <dbReference type="ChEBI" id="CHEBI:29035"/>
    </cofactor>
    <text evidence="6">Binds 2 manganese ions.</text>
</comment>
<dbReference type="GO" id="GO:0009117">
    <property type="term" value="P:nucleotide metabolic process"/>
    <property type="evidence" value="ECO:0007669"/>
    <property type="project" value="UniProtKB-UniRule"/>
</dbReference>
<keyword evidence="2 6" id="KW-0963">Cytoplasm</keyword>
<dbReference type="GO" id="GO:0030145">
    <property type="term" value="F:manganese ion binding"/>
    <property type="evidence" value="ECO:0007669"/>
    <property type="project" value="UniProtKB-UniRule"/>
</dbReference>
<keyword evidence="3 6" id="KW-0479">Metal-binding</keyword>
<comment type="subcellular location">
    <subcellularLocation>
        <location evidence="6">Cytoplasm</location>
    </subcellularLocation>
</comment>
<comment type="caution">
    <text evidence="9">The sequence shown here is derived from an EMBL/GenBank/DDBJ whole genome shotgun (WGS) entry which is preliminary data.</text>
</comment>
<dbReference type="SUPFAM" id="SSF143856">
    <property type="entry name" value="DeoB insert domain-like"/>
    <property type="match status" value="1"/>
</dbReference>
<dbReference type="EC" id="5.4.2.7" evidence="6 7"/>
<evidence type="ECO:0000256" key="6">
    <source>
        <dbReference type="HAMAP-Rule" id="MF_00740"/>
    </source>
</evidence>
<dbReference type="GO" id="GO:0008973">
    <property type="term" value="F:phosphopentomutase activity"/>
    <property type="evidence" value="ECO:0007669"/>
    <property type="project" value="UniProtKB-UniRule"/>
</dbReference>
<gene>
    <name evidence="6 9" type="primary">deoB</name>
    <name evidence="9" type="ORF">O0554_19685</name>
</gene>
<dbReference type="FunFam" id="3.30.70.1250:FF:000001">
    <property type="entry name" value="Phosphopentomutase"/>
    <property type="match status" value="1"/>
</dbReference>
<dbReference type="PANTHER" id="PTHR21110">
    <property type="entry name" value="PHOSPHOPENTOMUTASE"/>
    <property type="match status" value="1"/>
</dbReference>
<keyword evidence="4 6" id="KW-0464">Manganese</keyword>
<feature type="binding site" evidence="6">
    <location>
        <position position="327"/>
    </location>
    <ligand>
        <name>Mn(2+)</name>
        <dbReference type="ChEBI" id="CHEBI:29035"/>
        <label>1</label>
    </ligand>
</feature>
<evidence type="ECO:0000256" key="7">
    <source>
        <dbReference type="NCBIfam" id="TIGR01696"/>
    </source>
</evidence>
<dbReference type="InterPro" id="IPR010045">
    <property type="entry name" value="DeoB"/>
</dbReference>
<evidence type="ECO:0000256" key="5">
    <source>
        <dbReference type="ARBA" id="ARBA00023235"/>
    </source>
</evidence>
<evidence type="ECO:0000313" key="10">
    <source>
        <dbReference type="Proteomes" id="UP001077662"/>
    </source>
</evidence>
<dbReference type="HAMAP" id="MF_00740">
    <property type="entry name" value="Phosphopentomut"/>
    <property type="match status" value="1"/>
</dbReference>
<dbReference type="PANTHER" id="PTHR21110:SF0">
    <property type="entry name" value="PHOSPHOPENTOMUTASE"/>
    <property type="match status" value="1"/>
</dbReference>
<dbReference type="CDD" id="cd16009">
    <property type="entry name" value="PPM"/>
    <property type="match status" value="1"/>
</dbReference>
<organism evidence="9 10">
    <name type="scientific">Brevibacillus laterosporus</name>
    <name type="common">Bacillus laterosporus</name>
    <dbReference type="NCBI Taxonomy" id="1465"/>
    <lineage>
        <taxon>Bacteria</taxon>
        <taxon>Bacillati</taxon>
        <taxon>Bacillota</taxon>
        <taxon>Bacilli</taxon>
        <taxon>Bacillales</taxon>
        <taxon>Paenibacillaceae</taxon>
        <taxon>Brevibacillus</taxon>
    </lineage>
</organism>
<dbReference type="NCBIfam" id="TIGR01696">
    <property type="entry name" value="deoB"/>
    <property type="match status" value="1"/>
</dbReference>
<evidence type="ECO:0000313" key="9">
    <source>
        <dbReference type="EMBL" id="MCZ0809099.1"/>
    </source>
</evidence>
<sequence>MNRFSRVFLIVLDSVGIGELPDAKNFNDEGSHTLGHIAQKVEGFALPHLAELGLGTIAPLHNVPAVAAPHAHYGKMKEISMGKDTTTGHWEIMGLHVSTPFNTYPDGFPQELIEEFEQRIGRKVLGNKVASGTEILDELGEEHMKTGAVIVYTSADSVFQVAAHEEIVPLEELYKICEIARELTLRDEYAVTRVIARPFLGKPGAFERTSNRHDYSVKPFDKTVMNNLVDAGLTSIAIGKISDIYAGEGVSKEIRSKDNMDGVDKLLQSMQESFTGLSFVNLVDFDAKYGHRRDTEGYGKALMEFDARVPELLAALKENDLLIITADHGNDPTHHGTDHTREYVPVLAYYKNLETGKNLGVRETFADLGATIAENFEVKMPKIGQSFLAQL</sequence>
<dbReference type="NCBIfam" id="NF003766">
    <property type="entry name" value="PRK05362.1"/>
    <property type="match status" value="1"/>
</dbReference>
<dbReference type="GO" id="GO:0005829">
    <property type="term" value="C:cytosol"/>
    <property type="evidence" value="ECO:0007669"/>
    <property type="project" value="TreeGrafter"/>
</dbReference>
<dbReference type="AlphaFoldDB" id="A0AAP3GDX8"/>
<proteinExistence type="inferred from homology"/>
<feature type="binding site" evidence="6">
    <location>
        <position position="328"/>
    </location>
    <ligand>
        <name>Mn(2+)</name>
        <dbReference type="ChEBI" id="CHEBI:29035"/>
        <label>1</label>
    </ligand>
</feature>
<evidence type="ECO:0000256" key="3">
    <source>
        <dbReference type="ARBA" id="ARBA00022723"/>
    </source>
</evidence>
<accession>A0AAP3GDX8</accession>
<dbReference type="SUPFAM" id="SSF53649">
    <property type="entry name" value="Alkaline phosphatase-like"/>
    <property type="match status" value="1"/>
</dbReference>